<comment type="caution">
    <text evidence="2">The sequence shown here is derived from an EMBL/GenBank/DDBJ whole genome shotgun (WGS) entry which is preliminary data.</text>
</comment>
<evidence type="ECO:0000313" key="2">
    <source>
        <dbReference type="EMBL" id="MFC1849000.1"/>
    </source>
</evidence>
<dbReference type="Pfam" id="PF03819">
    <property type="entry name" value="MazG"/>
    <property type="match status" value="2"/>
</dbReference>
<dbReference type="CDD" id="cd11528">
    <property type="entry name" value="NTP-PPase_MazG_Nterm"/>
    <property type="match status" value="1"/>
</dbReference>
<proteinExistence type="predicted"/>
<dbReference type="SUPFAM" id="SSF101386">
    <property type="entry name" value="all-alpha NTP pyrophosphatases"/>
    <property type="match status" value="2"/>
</dbReference>
<feature type="domain" description="NTP pyrophosphohydrolase MazG-like" evidence="1">
    <location>
        <begin position="28"/>
        <end position="101"/>
    </location>
</feature>
<evidence type="ECO:0000313" key="3">
    <source>
        <dbReference type="Proteomes" id="UP001594351"/>
    </source>
</evidence>
<organism evidence="2 3">
    <name type="scientific">candidate division CSSED10-310 bacterium</name>
    <dbReference type="NCBI Taxonomy" id="2855610"/>
    <lineage>
        <taxon>Bacteria</taxon>
        <taxon>Bacteria division CSSED10-310</taxon>
    </lineage>
</organism>
<dbReference type="NCBIfam" id="NF007113">
    <property type="entry name" value="PRK09562.1"/>
    <property type="match status" value="1"/>
</dbReference>
<dbReference type="PANTHER" id="PTHR30522:SF0">
    <property type="entry name" value="NUCLEOSIDE TRIPHOSPHATE PYROPHOSPHOHYDROLASE"/>
    <property type="match status" value="1"/>
</dbReference>
<keyword evidence="2" id="KW-0378">Hydrolase</keyword>
<dbReference type="GO" id="GO:0047429">
    <property type="term" value="F:nucleoside triphosphate diphosphatase activity"/>
    <property type="evidence" value="ECO:0007669"/>
    <property type="project" value="UniProtKB-EC"/>
</dbReference>
<dbReference type="InterPro" id="IPR048011">
    <property type="entry name" value="NTP-PPase_MazG-like_C"/>
</dbReference>
<feature type="domain" description="NTP pyrophosphohydrolase MazG-like" evidence="1">
    <location>
        <begin position="166"/>
        <end position="222"/>
    </location>
</feature>
<dbReference type="NCBIfam" id="TIGR00444">
    <property type="entry name" value="mazG"/>
    <property type="match status" value="1"/>
</dbReference>
<dbReference type="PANTHER" id="PTHR30522">
    <property type="entry name" value="NUCLEOSIDE TRIPHOSPHATE PYROPHOSPHOHYDROLASE"/>
    <property type="match status" value="1"/>
</dbReference>
<accession>A0ABV6YS32</accession>
<dbReference type="EC" id="3.6.1.9" evidence="2"/>
<sequence length="262" mass="30412">MSETHFQKLVEIMELLRSDKGCPWDREQTSSSIKPYLIEETYEVIDALDKDDPEAVKEELGDLLLQIVFQAQLWTEKGAFTIQDVIDQVSRKIVARHPHVFGEKVVQDSQEVLQNWEHIKLKEKNDSSLLSGIPRNLPALLMGQRVQEKVSRVGFDWDTWPAVWEKINEELQELHTVILQKNQPGIFTEFGDFIFTCVNLARNLKIDAEEAMRAAVDKFMTRFRQMEALNQPSGQQFSNLTLAEMDMLWETIKEQETEHHGD</sequence>
<dbReference type="InterPro" id="IPR048015">
    <property type="entry name" value="NTP-PPase_MazG-like_N"/>
</dbReference>
<dbReference type="Gene3D" id="1.10.287.1080">
    <property type="entry name" value="MazG-like"/>
    <property type="match status" value="2"/>
</dbReference>
<keyword evidence="3" id="KW-1185">Reference proteome</keyword>
<name>A0ABV6YS32_UNCC1</name>
<reference evidence="2 3" key="1">
    <citation type="submission" date="2024-09" db="EMBL/GenBank/DDBJ databases">
        <title>Laminarin stimulates single cell rates of sulfate reduction while oxygen inhibits transcriptomic activity in coastal marine sediment.</title>
        <authorList>
            <person name="Lindsay M."/>
            <person name="Orcutt B."/>
            <person name="Emerson D."/>
            <person name="Stepanauskas R."/>
            <person name="D'Angelo T."/>
        </authorList>
    </citation>
    <scope>NUCLEOTIDE SEQUENCE [LARGE SCALE GENOMIC DNA]</scope>
    <source>
        <strain evidence="2">SAG AM-311-K15</strain>
    </source>
</reference>
<protein>
    <submittedName>
        <fullName evidence="2">Nucleoside triphosphate pyrophosphohydrolase</fullName>
        <ecNumber evidence="2">3.6.1.9</ecNumber>
    </submittedName>
</protein>
<dbReference type="EMBL" id="JBHPBY010000016">
    <property type="protein sequence ID" value="MFC1849000.1"/>
    <property type="molecule type" value="Genomic_DNA"/>
</dbReference>
<gene>
    <name evidence="2" type="primary">mazG</name>
    <name evidence="2" type="ORF">ACFL27_02215</name>
</gene>
<dbReference type="Proteomes" id="UP001594351">
    <property type="component" value="Unassembled WGS sequence"/>
</dbReference>
<dbReference type="InterPro" id="IPR011551">
    <property type="entry name" value="NTP_PyrPHydrolase_MazG"/>
</dbReference>
<evidence type="ECO:0000259" key="1">
    <source>
        <dbReference type="Pfam" id="PF03819"/>
    </source>
</evidence>
<dbReference type="CDD" id="cd11529">
    <property type="entry name" value="NTP-PPase_MazG_Cterm"/>
    <property type="match status" value="1"/>
</dbReference>
<dbReference type="InterPro" id="IPR004518">
    <property type="entry name" value="MazG-like_dom"/>
</dbReference>